<dbReference type="WBParaSite" id="ES5_v2.g30089.t1">
    <property type="protein sequence ID" value="ES5_v2.g30089.t1"/>
    <property type="gene ID" value="ES5_v2.g30089"/>
</dbReference>
<evidence type="ECO:0000313" key="2">
    <source>
        <dbReference type="WBParaSite" id="ES5_v2.g30089.t1"/>
    </source>
</evidence>
<organism evidence="1 2">
    <name type="scientific">Panagrolaimus sp. ES5</name>
    <dbReference type="NCBI Taxonomy" id="591445"/>
    <lineage>
        <taxon>Eukaryota</taxon>
        <taxon>Metazoa</taxon>
        <taxon>Ecdysozoa</taxon>
        <taxon>Nematoda</taxon>
        <taxon>Chromadorea</taxon>
        <taxon>Rhabditida</taxon>
        <taxon>Tylenchina</taxon>
        <taxon>Panagrolaimomorpha</taxon>
        <taxon>Panagrolaimoidea</taxon>
        <taxon>Panagrolaimidae</taxon>
        <taxon>Panagrolaimus</taxon>
    </lineage>
</organism>
<dbReference type="Proteomes" id="UP000887579">
    <property type="component" value="Unplaced"/>
</dbReference>
<proteinExistence type="predicted"/>
<accession>A0AC34GKF1</accession>
<evidence type="ECO:0000313" key="1">
    <source>
        <dbReference type="Proteomes" id="UP000887579"/>
    </source>
</evidence>
<protein>
    <submittedName>
        <fullName evidence="2">ShKT domain-containing protein</fullName>
    </submittedName>
</protein>
<name>A0AC34GKF1_9BILA</name>
<reference evidence="2" key="1">
    <citation type="submission" date="2022-11" db="UniProtKB">
        <authorList>
            <consortium name="WormBaseParasite"/>
        </authorList>
    </citation>
    <scope>IDENTIFICATION</scope>
</reference>
<sequence>MTQQCPKTCNRCSSSAPAAAPTTASPSNLCVDKYNADGTSDCPSRAYLCNNSLYYDLMTQQCPKTCHRC</sequence>